<evidence type="ECO:0000256" key="1">
    <source>
        <dbReference type="SAM" id="MobiDB-lite"/>
    </source>
</evidence>
<gene>
    <name evidence="2" type="ORF">MARA_08470</name>
</gene>
<evidence type="ECO:0000313" key="2">
    <source>
        <dbReference type="EMBL" id="BBY47379.1"/>
    </source>
</evidence>
<feature type="region of interest" description="Disordered" evidence="1">
    <location>
        <begin position="32"/>
        <end position="62"/>
    </location>
</feature>
<dbReference type="Proteomes" id="UP000467428">
    <property type="component" value="Chromosome"/>
</dbReference>
<dbReference type="AlphaFoldDB" id="A0A7I7RTW0"/>
<dbReference type="EMBL" id="AP022593">
    <property type="protein sequence ID" value="BBY47379.1"/>
    <property type="molecule type" value="Genomic_DNA"/>
</dbReference>
<reference evidence="2 3" key="1">
    <citation type="journal article" date="2019" name="Emerg. Microbes Infect.">
        <title>Comprehensive subspecies identification of 175 nontuberculous mycobacteria species based on 7547 genomic profiles.</title>
        <authorList>
            <person name="Matsumoto Y."/>
            <person name="Kinjo T."/>
            <person name="Motooka D."/>
            <person name="Nabeya D."/>
            <person name="Jung N."/>
            <person name="Uechi K."/>
            <person name="Horii T."/>
            <person name="Iida T."/>
            <person name="Fujita J."/>
            <person name="Nakamura S."/>
        </authorList>
    </citation>
    <scope>NUCLEOTIDE SEQUENCE [LARGE SCALE GENOMIC DNA]</scope>
    <source>
        <strain evidence="2 3">JCM 18538</strain>
    </source>
</reference>
<evidence type="ECO:0000313" key="3">
    <source>
        <dbReference type="Proteomes" id="UP000467428"/>
    </source>
</evidence>
<accession>A0A7I7RTW0</accession>
<protein>
    <submittedName>
        <fullName evidence="2">Uncharacterized protein</fullName>
    </submittedName>
</protein>
<sequence length="157" mass="15806">MQNNKIRGPVITLAAVAVLGGGLWWANADQDTGTAPAPSAAAVTAPAPSATPSAAPPAAPPPVQFPASADYVGRVPTKAETIELDIAVDGATGTAYVCDGAAIEVWLRGSATDGALALANPDESSRIQAKLVGDDLAGTLFIGERKWDFTAARKAVA</sequence>
<geneLocation type="plasmid" evidence="3">
    <name>pjcm18538 dna</name>
</geneLocation>
<keyword evidence="3" id="KW-1185">Reference proteome</keyword>
<name>A0A7I7RTW0_9MYCO</name>
<organism evidence="2 3">
    <name type="scientific">Mycolicibacterium arabiense</name>
    <dbReference type="NCBI Taxonomy" id="1286181"/>
    <lineage>
        <taxon>Bacteria</taxon>
        <taxon>Bacillati</taxon>
        <taxon>Actinomycetota</taxon>
        <taxon>Actinomycetes</taxon>
        <taxon>Mycobacteriales</taxon>
        <taxon>Mycobacteriaceae</taxon>
        <taxon>Mycolicibacterium</taxon>
    </lineage>
</organism>
<dbReference type="KEGG" id="marz:MARA_08470"/>
<proteinExistence type="predicted"/>
<feature type="compositionally biased region" description="Low complexity" evidence="1">
    <location>
        <begin position="35"/>
        <end position="53"/>
    </location>
</feature>
<dbReference type="RefSeq" id="WP_163917319.1">
    <property type="nucleotide sequence ID" value="NZ_AP022593.1"/>
</dbReference>